<evidence type="ECO:0000313" key="3">
    <source>
        <dbReference type="EMBL" id="GLR11762.1"/>
    </source>
</evidence>
<evidence type="ECO:0000259" key="2">
    <source>
        <dbReference type="Pfam" id="PF01326"/>
    </source>
</evidence>
<accession>A0ABQ5Y9Y9</accession>
<name>A0ABQ5Y9Y9_9NEIS</name>
<dbReference type="PANTHER" id="PTHR43615:SF1">
    <property type="entry name" value="PPDK_N DOMAIN-CONTAINING PROTEIN"/>
    <property type="match status" value="1"/>
</dbReference>
<dbReference type="InterPro" id="IPR051549">
    <property type="entry name" value="PEP_Utilizing_Enz"/>
</dbReference>
<keyword evidence="4" id="KW-1185">Reference proteome</keyword>
<feature type="domain" description="PEP-utilising enzyme mobile" evidence="1">
    <location>
        <begin position="828"/>
        <end position="898"/>
    </location>
</feature>
<gene>
    <name evidence="3" type="ORF">GCM10007907_05520</name>
</gene>
<sequence length="912" mass="101759">MKQLESVVGLEAIQGWVCDFDEGAALSVQQIGGKGYNLIRLRQFGFTVPEGFCISTDAYQYFIKETGLGQDIYQLLQLGDETVYSEIAELICKTAMPAPLAEAILTAYRRLGAALVAVRSSGVDEDAAEHSFAGQHDTFLNIAEAQLVLDSVRACWASMWNASAMAYRARQATPGMPQAIGVVVQAMINGEASGVAFSENPLQGQADQLLIEACVGLGEGLVSGRVVSDSYVLGKSPLQLTSSQINYKPTALQRGEDGSTVERELDAALAVRPALSEAQALELGRLVVLVERSYGKPQDIEWTCRAGQFFLLQSRPITTTAVSLDSGSPHVGEPDEAIAKRILWSRMDIGEIFTGRLTPLGVSFAKYYQYRVHRDCGVGLGLLDLGKEDEYMGYYKGHVYLNVAYTAYLLAQTPAGKDQSVFIKRFASAEVDVERYQNPYGAVHHHERHTPGRTNRYWLRKTAQELLGAKARAKHMVASRYQEFDRAMAMDLGRLSLFELREEMTHCLDYFKAMHVGYMPFYINAFGLYGVLEELCHAWLPQDGKHLQNRLKGDMSNLRTVESARDIWRLCKALDAYPEVKALFLQADVAAIEAALPTSSQGREFLKREMSPFMRANGVRGREEMELTYPRWIDDPGYVLQMIKTYLEQGYEVENKLQASSQVRSVDTDKLLDSLPWFKRLVMKRVIRMYSACSRMREETRMSMITSIWLVRRIVYELGRRLTEQGLLKHIDEVAYLDFGDLLTHVNDYETAETLFSRAKIEQARRQHVSYLEQPEPPLTFIGSAHNAVPVKLPEAGEHLQGLGTSNGRISGRARVITDLRREAGLLQKGEIIVARFTDASWTPLFALAKGVVTDIGSMLSHSSIVAREFGIPSVVNTKLATELIKTGDWITLDGDSGVVIIENDKEENTPC</sequence>
<dbReference type="InterPro" id="IPR002192">
    <property type="entry name" value="PPDK_AMP/ATP-bd"/>
</dbReference>
<dbReference type="Gene3D" id="3.30.470.20">
    <property type="entry name" value="ATP-grasp fold, B domain"/>
    <property type="match status" value="1"/>
</dbReference>
<protein>
    <recommendedName>
        <fullName evidence="5">Phosphoenolpyruvate synthase</fullName>
    </recommendedName>
</protein>
<dbReference type="InterPro" id="IPR036637">
    <property type="entry name" value="Phosphohistidine_dom_sf"/>
</dbReference>
<dbReference type="Gene3D" id="3.30.1490.20">
    <property type="entry name" value="ATP-grasp fold, A domain"/>
    <property type="match status" value="1"/>
</dbReference>
<dbReference type="InterPro" id="IPR008279">
    <property type="entry name" value="PEP-util_enz_mobile_dom"/>
</dbReference>
<feature type="domain" description="Pyruvate phosphate dikinase AMP/ATP-binding" evidence="2">
    <location>
        <begin position="29"/>
        <end position="321"/>
    </location>
</feature>
<dbReference type="Gene3D" id="3.50.30.10">
    <property type="entry name" value="Phosphohistidine domain"/>
    <property type="match status" value="1"/>
</dbReference>
<evidence type="ECO:0000313" key="4">
    <source>
        <dbReference type="Proteomes" id="UP001156706"/>
    </source>
</evidence>
<reference evidence="4" key="1">
    <citation type="journal article" date="2019" name="Int. J. Syst. Evol. Microbiol.">
        <title>The Global Catalogue of Microorganisms (GCM) 10K type strain sequencing project: providing services to taxonomists for standard genome sequencing and annotation.</title>
        <authorList>
            <consortium name="The Broad Institute Genomics Platform"/>
            <consortium name="The Broad Institute Genome Sequencing Center for Infectious Disease"/>
            <person name="Wu L."/>
            <person name="Ma J."/>
        </authorList>
    </citation>
    <scope>NUCLEOTIDE SEQUENCE [LARGE SCALE GENOMIC DNA]</scope>
    <source>
        <strain evidence="4">NBRC 110044</strain>
    </source>
</reference>
<evidence type="ECO:0008006" key="5">
    <source>
        <dbReference type="Google" id="ProtNLM"/>
    </source>
</evidence>
<proteinExistence type="predicted"/>
<dbReference type="Pfam" id="PF01326">
    <property type="entry name" value="PPDK_N"/>
    <property type="match status" value="1"/>
</dbReference>
<dbReference type="Proteomes" id="UP001156706">
    <property type="component" value="Unassembled WGS sequence"/>
</dbReference>
<dbReference type="EMBL" id="BSOG01000001">
    <property type="protein sequence ID" value="GLR11762.1"/>
    <property type="molecule type" value="Genomic_DNA"/>
</dbReference>
<dbReference type="PANTHER" id="PTHR43615">
    <property type="entry name" value="PHOSPHOENOLPYRUVATE SYNTHASE-RELATED"/>
    <property type="match status" value="1"/>
</dbReference>
<dbReference type="RefSeq" id="WP_284194904.1">
    <property type="nucleotide sequence ID" value="NZ_BSOG01000001.1"/>
</dbReference>
<dbReference type="InterPro" id="IPR013815">
    <property type="entry name" value="ATP_grasp_subdomain_1"/>
</dbReference>
<dbReference type="Pfam" id="PF00391">
    <property type="entry name" value="PEP-utilizers"/>
    <property type="match status" value="1"/>
</dbReference>
<dbReference type="SUPFAM" id="SSF56059">
    <property type="entry name" value="Glutathione synthetase ATP-binding domain-like"/>
    <property type="match status" value="1"/>
</dbReference>
<evidence type="ECO:0000259" key="1">
    <source>
        <dbReference type="Pfam" id="PF00391"/>
    </source>
</evidence>
<organism evidence="3 4">
    <name type="scientific">Chitinimonas prasina</name>
    <dbReference type="NCBI Taxonomy" id="1434937"/>
    <lineage>
        <taxon>Bacteria</taxon>
        <taxon>Pseudomonadati</taxon>
        <taxon>Pseudomonadota</taxon>
        <taxon>Betaproteobacteria</taxon>
        <taxon>Neisseriales</taxon>
        <taxon>Chitinibacteraceae</taxon>
        <taxon>Chitinimonas</taxon>
    </lineage>
</organism>
<comment type="caution">
    <text evidence="3">The sequence shown here is derived from an EMBL/GenBank/DDBJ whole genome shotgun (WGS) entry which is preliminary data.</text>
</comment>
<dbReference type="SUPFAM" id="SSF52009">
    <property type="entry name" value="Phosphohistidine domain"/>
    <property type="match status" value="1"/>
</dbReference>